<accession>A0A037ZD79</accession>
<reference evidence="9 10" key="1">
    <citation type="submission" date="2014-03" db="EMBL/GenBank/DDBJ databases">
        <title>Draft Genome Sequence of Actibacterium mucosum KCTC 23349, a Marine Alphaproteobacterium with Complex Ionic Requirements Isolated from Mediterranean Seawater at Malvarrosa Beach, Valencia, Spain.</title>
        <authorList>
            <person name="Arahal D.R."/>
            <person name="Shao Z."/>
            <person name="Lai Q."/>
            <person name="Pujalte M.J."/>
        </authorList>
    </citation>
    <scope>NUCLEOTIDE SEQUENCE [LARGE SCALE GENOMIC DNA]</scope>
    <source>
        <strain evidence="9 10">KCTC 23349</strain>
    </source>
</reference>
<evidence type="ECO:0000256" key="3">
    <source>
        <dbReference type="ARBA" id="ARBA00022475"/>
    </source>
</evidence>
<protein>
    <recommendedName>
        <fullName evidence="11">Ribose ABC transporter permease</fullName>
    </recommendedName>
</protein>
<feature type="transmembrane region" description="Helical" evidence="8">
    <location>
        <begin position="127"/>
        <end position="152"/>
    </location>
</feature>
<evidence type="ECO:0000256" key="2">
    <source>
        <dbReference type="ARBA" id="ARBA00022448"/>
    </source>
</evidence>
<dbReference type="CDD" id="cd06579">
    <property type="entry name" value="TM_PBP1_transp_AraH_like"/>
    <property type="match status" value="1"/>
</dbReference>
<keyword evidence="10" id="KW-1185">Reference proteome</keyword>
<evidence type="ECO:0000256" key="6">
    <source>
        <dbReference type="ARBA" id="ARBA00022989"/>
    </source>
</evidence>
<feature type="transmembrane region" description="Helical" evidence="8">
    <location>
        <begin position="217"/>
        <end position="234"/>
    </location>
</feature>
<feature type="transmembrane region" description="Helical" evidence="8">
    <location>
        <begin position="296"/>
        <end position="315"/>
    </location>
</feature>
<dbReference type="InterPro" id="IPR001851">
    <property type="entry name" value="ABC_transp_permease"/>
</dbReference>
<comment type="subcellular location">
    <subcellularLocation>
        <location evidence="1">Cell membrane</location>
        <topology evidence="1">Multi-pass membrane protein</topology>
    </subcellularLocation>
</comment>
<dbReference type="GO" id="GO:0022857">
    <property type="term" value="F:transmembrane transporter activity"/>
    <property type="evidence" value="ECO:0007669"/>
    <property type="project" value="InterPro"/>
</dbReference>
<dbReference type="RefSeq" id="WP_035261719.1">
    <property type="nucleotide sequence ID" value="NZ_JFKE01000008.1"/>
</dbReference>
<evidence type="ECO:0000256" key="7">
    <source>
        <dbReference type="ARBA" id="ARBA00023136"/>
    </source>
</evidence>
<feature type="transmembrane region" description="Helical" evidence="8">
    <location>
        <begin position="47"/>
        <end position="67"/>
    </location>
</feature>
<dbReference type="STRING" id="1454373.ACMU_18425"/>
<evidence type="ECO:0000256" key="5">
    <source>
        <dbReference type="ARBA" id="ARBA00022692"/>
    </source>
</evidence>
<evidence type="ECO:0000313" key="9">
    <source>
        <dbReference type="EMBL" id="KAJ54404.1"/>
    </source>
</evidence>
<keyword evidence="2" id="KW-0813">Transport</keyword>
<evidence type="ECO:0000256" key="8">
    <source>
        <dbReference type="SAM" id="Phobius"/>
    </source>
</evidence>
<feature type="transmembrane region" description="Helical" evidence="8">
    <location>
        <begin position="254"/>
        <end position="284"/>
    </location>
</feature>
<sequence length="321" mass="33627">MSVSETNPRRLLPDFSRGGGILIAFIVLCVALSFASPYFLTVDNLFIVARQSIFIMIMALAMTFVIGMGGIDLSVGAVLALCGAVTAWLLLAGYPTIVAVIAAMALGTVIGGFSGVLIAYFGMTDFIVTLGVMSVVRGIIMVFTEGVPFFGLRIESFQYLAQGYLGPVPVPVAIGALLFVGCWILLNRTPFGRQVVAIGSNAEAARLNGTQVRGVKVRIYMLSGLFAGIAGVLLTSRLEAAMPEAGLGYELDVIAAVVIGGTSLAGGRAMLFGTVLGALVMGVVRNGLNLLEVNTFWHQVVIGAIILIAVGVDKFSNRASR</sequence>
<evidence type="ECO:0000256" key="1">
    <source>
        <dbReference type="ARBA" id="ARBA00004651"/>
    </source>
</evidence>
<feature type="transmembrane region" description="Helical" evidence="8">
    <location>
        <begin position="98"/>
        <end position="121"/>
    </location>
</feature>
<dbReference type="GO" id="GO:0005886">
    <property type="term" value="C:plasma membrane"/>
    <property type="evidence" value="ECO:0007669"/>
    <property type="project" value="UniProtKB-SubCell"/>
</dbReference>
<feature type="transmembrane region" description="Helical" evidence="8">
    <location>
        <begin position="20"/>
        <end position="40"/>
    </location>
</feature>
<dbReference type="OrthoDB" id="192433at2"/>
<feature type="transmembrane region" description="Helical" evidence="8">
    <location>
        <begin position="73"/>
        <end position="91"/>
    </location>
</feature>
<keyword evidence="3" id="KW-1003">Cell membrane</keyword>
<organism evidence="9 10">
    <name type="scientific">Actibacterium mucosum KCTC 23349</name>
    <dbReference type="NCBI Taxonomy" id="1454373"/>
    <lineage>
        <taxon>Bacteria</taxon>
        <taxon>Pseudomonadati</taxon>
        <taxon>Pseudomonadota</taxon>
        <taxon>Alphaproteobacteria</taxon>
        <taxon>Rhodobacterales</taxon>
        <taxon>Roseobacteraceae</taxon>
        <taxon>Actibacterium</taxon>
    </lineage>
</organism>
<keyword evidence="7 8" id="KW-0472">Membrane</keyword>
<evidence type="ECO:0008006" key="11">
    <source>
        <dbReference type="Google" id="ProtNLM"/>
    </source>
</evidence>
<evidence type="ECO:0000256" key="4">
    <source>
        <dbReference type="ARBA" id="ARBA00022519"/>
    </source>
</evidence>
<keyword evidence="4" id="KW-0997">Cell inner membrane</keyword>
<dbReference type="PANTHER" id="PTHR32196:SF21">
    <property type="entry name" value="ABC TRANSPORTER PERMEASE PROTEIN YPHD-RELATED"/>
    <property type="match status" value="1"/>
</dbReference>
<evidence type="ECO:0000313" key="10">
    <source>
        <dbReference type="Proteomes" id="UP000026249"/>
    </source>
</evidence>
<keyword evidence="6 8" id="KW-1133">Transmembrane helix</keyword>
<comment type="caution">
    <text evidence="9">The sequence shown here is derived from an EMBL/GenBank/DDBJ whole genome shotgun (WGS) entry which is preliminary data.</text>
</comment>
<name>A0A037ZD79_9RHOB</name>
<dbReference type="PANTHER" id="PTHR32196">
    <property type="entry name" value="ABC TRANSPORTER PERMEASE PROTEIN YPHD-RELATED-RELATED"/>
    <property type="match status" value="1"/>
</dbReference>
<feature type="transmembrane region" description="Helical" evidence="8">
    <location>
        <begin position="164"/>
        <end position="186"/>
    </location>
</feature>
<dbReference type="EMBL" id="JFKE01000008">
    <property type="protein sequence ID" value="KAJ54404.1"/>
    <property type="molecule type" value="Genomic_DNA"/>
</dbReference>
<dbReference type="Pfam" id="PF02653">
    <property type="entry name" value="BPD_transp_2"/>
    <property type="match status" value="1"/>
</dbReference>
<proteinExistence type="predicted"/>
<gene>
    <name evidence="9" type="ORF">ACMU_18425</name>
</gene>
<dbReference type="Proteomes" id="UP000026249">
    <property type="component" value="Unassembled WGS sequence"/>
</dbReference>
<keyword evidence="5 8" id="KW-0812">Transmembrane</keyword>
<dbReference type="AlphaFoldDB" id="A0A037ZD79"/>